<dbReference type="GO" id="GO:0005737">
    <property type="term" value="C:cytoplasm"/>
    <property type="evidence" value="ECO:0007669"/>
    <property type="project" value="TreeGrafter"/>
</dbReference>
<feature type="active site" description="Proton donor/acceptor" evidence="3">
    <location>
        <position position="82"/>
    </location>
</feature>
<dbReference type="PROSITE" id="PS00175">
    <property type="entry name" value="PG_MUTASE"/>
    <property type="match status" value="1"/>
</dbReference>
<name>D6GQ74_FILAD</name>
<dbReference type="eggNOG" id="COG0406">
    <property type="taxonomic scope" value="Bacteria"/>
</dbReference>
<evidence type="ECO:0000313" key="6">
    <source>
        <dbReference type="Proteomes" id="UP000007468"/>
    </source>
</evidence>
<reference evidence="6" key="1">
    <citation type="submission" date="2010-12" db="EMBL/GenBank/DDBJ databases">
        <title>The genome sequence of Filifactor alocis strain ATCC 35896.</title>
        <authorList>
            <consortium name="The Broad Institute Genome Sequencing Platform"/>
            <person name="Ward D."/>
            <person name="Earl A."/>
            <person name="Feldgarden M."/>
            <person name="Young S.K."/>
            <person name="Gargeya S."/>
            <person name="Zeng Q."/>
            <person name="Alvarado L."/>
            <person name="Berlin A."/>
            <person name="Bochicchio J."/>
            <person name="Chapman S.B."/>
            <person name="Chen Z."/>
            <person name="Freedman E."/>
            <person name="Gellesch M."/>
            <person name="Goldberg J."/>
            <person name="Griggs A."/>
            <person name="Gujja S."/>
            <person name="Heilman E."/>
            <person name="Heiman D."/>
            <person name="Howarth C."/>
            <person name="Mehta T."/>
            <person name="Neiman D."/>
            <person name="Pearson M."/>
            <person name="Roberts A."/>
            <person name="Saif S."/>
            <person name="Shea T."/>
            <person name="Shenoy N."/>
            <person name="Sisk P."/>
            <person name="Stolte C."/>
            <person name="Sykes S."/>
            <person name="White J."/>
            <person name="Yandava C."/>
            <person name="Izard J."/>
            <person name="Blanton J.M."/>
            <person name="Baranova O.V."/>
            <person name="Tanner A.C."/>
            <person name="Dewhirst F.E."/>
            <person name="Haas B."/>
            <person name="Nusbaum C."/>
            <person name="Birren B."/>
        </authorList>
    </citation>
    <scope>NUCLEOTIDE SEQUENCE [LARGE SCALE GENOMIC DNA]</scope>
    <source>
        <strain evidence="6">ATCC 35896 / D40 B5</strain>
    </source>
</reference>
<dbReference type="KEGG" id="faa:HMPREF0389_00849"/>
<dbReference type="PANTHER" id="PTHR48100">
    <property type="entry name" value="BROAD-SPECIFICITY PHOSPHATASE YOR283W-RELATED"/>
    <property type="match status" value="1"/>
</dbReference>
<feature type="binding site" evidence="4">
    <location>
        <position position="58"/>
    </location>
    <ligand>
        <name>substrate</name>
    </ligand>
</feature>
<evidence type="ECO:0000256" key="2">
    <source>
        <dbReference type="ARBA" id="ARBA00023235"/>
    </source>
</evidence>
<evidence type="ECO:0000256" key="3">
    <source>
        <dbReference type="PIRSR" id="PIRSR613078-1"/>
    </source>
</evidence>
<dbReference type="GO" id="GO:0016791">
    <property type="term" value="F:phosphatase activity"/>
    <property type="evidence" value="ECO:0007669"/>
    <property type="project" value="TreeGrafter"/>
</dbReference>
<keyword evidence="6" id="KW-1185">Reference proteome</keyword>
<dbReference type="Proteomes" id="UP000007468">
    <property type="component" value="Chromosome"/>
</dbReference>
<gene>
    <name evidence="5" type="ordered locus">HMPREF0389_00849</name>
</gene>
<dbReference type="AlphaFoldDB" id="D6GQ74"/>
<dbReference type="InterPro" id="IPR013078">
    <property type="entry name" value="His_Pase_superF_clade-1"/>
</dbReference>
<evidence type="ECO:0000256" key="4">
    <source>
        <dbReference type="PIRSR" id="PIRSR613078-2"/>
    </source>
</evidence>
<dbReference type="SMART" id="SM00855">
    <property type="entry name" value="PGAM"/>
    <property type="match status" value="1"/>
</dbReference>
<keyword evidence="2" id="KW-0413">Isomerase</keyword>
<dbReference type="PIRSF" id="PIRSF000709">
    <property type="entry name" value="6PFK_2-Ptase"/>
    <property type="match status" value="1"/>
</dbReference>
<dbReference type="InterPro" id="IPR001345">
    <property type="entry name" value="PG/BPGM_mutase_AS"/>
</dbReference>
<protein>
    <submittedName>
        <fullName evidence="5">Phosphoglycerate mutase family protein</fullName>
    </submittedName>
</protein>
<sequence length="208" mass="24576">MINLYVTRHGQTVWNVERKFQGRKDSPLTELGKMQALLFHERLKKLDVDIIYCSPSQRTIETMRLMKGELEIPVVFSEKLYEMGFGDWEGKNIIEIGEKYPVECNNLYHHPDTYLPITGETYESVFDRTKSLIDEILEKEQDKNVLVITHGITRKAIMTFFQEKSLEEFWNMEAIAKQASLTHIKIQEDGSYEVLLKNDYMHWKHLEE</sequence>
<dbReference type="OrthoDB" id="9781415at2"/>
<accession>D6GQ74</accession>
<keyword evidence="1" id="KW-0324">Glycolysis</keyword>
<feature type="binding site" evidence="4">
    <location>
        <begin position="8"/>
        <end position="15"/>
    </location>
    <ligand>
        <name>substrate</name>
    </ligand>
</feature>
<dbReference type="Pfam" id="PF00300">
    <property type="entry name" value="His_Phos_1"/>
    <property type="match status" value="1"/>
</dbReference>
<dbReference type="STRING" id="546269.HMPREF0389_00849"/>
<proteinExistence type="predicted"/>
<dbReference type="PANTHER" id="PTHR48100:SF1">
    <property type="entry name" value="HISTIDINE PHOSPHATASE FAMILY PROTEIN-RELATED"/>
    <property type="match status" value="1"/>
</dbReference>
<dbReference type="CDD" id="cd07067">
    <property type="entry name" value="HP_PGM_like"/>
    <property type="match status" value="1"/>
</dbReference>
<dbReference type="Gene3D" id="3.40.50.1240">
    <property type="entry name" value="Phosphoglycerate mutase-like"/>
    <property type="match status" value="1"/>
</dbReference>
<dbReference type="EMBL" id="CP002390">
    <property type="protein sequence ID" value="EFE28927.1"/>
    <property type="molecule type" value="Genomic_DNA"/>
</dbReference>
<dbReference type="InterPro" id="IPR029033">
    <property type="entry name" value="His_PPase_superfam"/>
</dbReference>
<dbReference type="RefSeq" id="WP_014262842.1">
    <property type="nucleotide sequence ID" value="NC_016630.1"/>
</dbReference>
<dbReference type="SUPFAM" id="SSF53254">
    <property type="entry name" value="Phosphoglycerate mutase-like"/>
    <property type="match status" value="1"/>
</dbReference>
<evidence type="ECO:0000313" key="5">
    <source>
        <dbReference type="EMBL" id="EFE28927.1"/>
    </source>
</evidence>
<feature type="active site" description="Tele-phosphohistidine intermediate" evidence="3">
    <location>
        <position position="9"/>
    </location>
</feature>
<dbReference type="InterPro" id="IPR050275">
    <property type="entry name" value="PGM_Phosphatase"/>
</dbReference>
<evidence type="ECO:0000256" key="1">
    <source>
        <dbReference type="ARBA" id="ARBA00023152"/>
    </source>
</evidence>
<organism evidence="5 6">
    <name type="scientific">Filifactor alocis (strain ATCC 35896 / CCUG 47790 / D40 B5)</name>
    <name type="common">Fusobacterium alocis</name>
    <dbReference type="NCBI Taxonomy" id="546269"/>
    <lineage>
        <taxon>Bacteria</taxon>
        <taxon>Bacillati</taxon>
        <taxon>Bacillota</taxon>
        <taxon>Clostridia</taxon>
        <taxon>Peptostreptococcales</taxon>
        <taxon>Filifactoraceae</taxon>
        <taxon>Filifactor</taxon>
    </lineage>
</organism>